<reference evidence="1 2" key="1">
    <citation type="submission" date="2021-01" db="EMBL/GenBank/DDBJ databases">
        <title>Genome sequencing of Micromonospora fiedleri MG-37.</title>
        <authorList>
            <person name="Moreland P.E.J."/>
            <person name="Stach J.E.M."/>
        </authorList>
    </citation>
    <scope>NUCLEOTIDE SEQUENCE [LARGE SCALE GENOMIC DNA]</scope>
    <source>
        <strain evidence="1 2">MG-37</strain>
    </source>
</reference>
<evidence type="ECO:0000313" key="2">
    <source>
        <dbReference type="Proteomes" id="UP000661193"/>
    </source>
</evidence>
<evidence type="ECO:0000313" key="1">
    <source>
        <dbReference type="EMBL" id="MBL6280137.1"/>
    </source>
</evidence>
<sequence>MRAARGGRWTVLASAGRADVLDLPADVGQRSLSFRFDLIDGRTGVRRGPLTPLRDTTPTLAHDITGTIVRRVSGLVLGVRDAARLNPLTDRVAISMVVGGQQRSYPLGRYMVGDATELATSSGSTVPLTFFDEMFIVDQELETGFESGGQLVDQAIQRLLEAMPIGELQVDATELTSVSAWSPGNTRGMALRDLARQGGYFLPWFNHAGRLRLMRAFEPASQPPTIDLDASRRVIRGSVARGSDLLSAPNRFVVVSNDPGEEALPVVGTYDVPSSAPHSIARRGFVLPRVVEAQLPSQVAADVYARTLGIQQTVYETVELSTPLDPRHDGYDVVRWDGVLWLETGWTMPLTAGGEMRLTLRRAYPDTGGDDL</sequence>
<keyword evidence="2" id="KW-1185">Reference proteome</keyword>
<name>A0ABS1UUU5_9ACTN</name>
<protein>
    <recommendedName>
        <fullName evidence="3">Phage tail protein</fullName>
    </recommendedName>
</protein>
<dbReference type="Proteomes" id="UP000661193">
    <property type="component" value="Unassembled WGS sequence"/>
</dbReference>
<proteinExistence type="predicted"/>
<dbReference type="EMBL" id="JAETXL010000015">
    <property type="protein sequence ID" value="MBL6280137.1"/>
    <property type="molecule type" value="Genomic_DNA"/>
</dbReference>
<gene>
    <name evidence="1" type="ORF">JMF97_28645</name>
</gene>
<accession>A0ABS1UUU5</accession>
<organism evidence="1 2">
    <name type="scientific">Micromonospora fiedleri</name>
    <dbReference type="NCBI Taxonomy" id="1157498"/>
    <lineage>
        <taxon>Bacteria</taxon>
        <taxon>Bacillati</taxon>
        <taxon>Actinomycetota</taxon>
        <taxon>Actinomycetes</taxon>
        <taxon>Micromonosporales</taxon>
        <taxon>Micromonosporaceae</taxon>
        <taxon>Micromonospora</taxon>
    </lineage>
</organism>
<evidence type="ECO:0008006" key="3">
    <source>
        <dbReference type="Google" id="ProtNLM"/>
    </source>
</evidence>
<comment type="caution">
    <text evidence="1">The sequence shown here is derived from an EMBL/GenBank/DDBJ whole genome shotgun (WGS) entry which is preliminary data.</text>
</comment>